<dbReference type="PANTHER" id="PTHR32039:SF7">
    <property type="entry name" value="COMPETENCE PROTEIN COMM"/>
    <property type="match status" value="1"/>
</dbReference>
<keyword evidence="2" id="KW-0547">Nucleotide-binding</keyword>
<evidence type="ECO:0000313" key="5">
    <source>
        <dbReference type="EMBL" id="CRH06698.1"/>
    </source>
</evidence>
<dbReference type="PANTHER" id="PTHR32039">
    <property type="entry name" value="MAGNESIUM-CHELATASE SUBUNIT CHLI"/>
    <property type="match status" value="1"/>
</dbReference>
<keyword evidence="3" id="KW-0067">ATP-binding</keyword>
<dbReference type="Gene3D" id="3.30.230.10">
    <property type="match status" value="1"/>
</dbReference>
<dbReference type="Pfam" id="PF13541">
    <property type="entry name" value="ChlI"/>
    <property type="match status" value="1"/>
</dbReference>
<evidence type="ECO:0000256" key="3">
    <source>
        <dbReference type="ARBA" id="ARBA00022840"/>
    </source>
</evidence>
<name>A0A1S7LJA4_MAGMO</name>
<dbReference type="EMBL" id="LO017727">
    <property type="protein sequence ID" value="CRH06698.1"/>
    <property type="molecule type" value="Genomic_DNA"/>
</dbReference>
<dbReference type="PRINTS" id="PR01657">
    <property type="entry name" value="MCMFAMILY"/>
</dbReference>
<evidence type="ECO:0000259" key="4">
    <source>
        <dbReference type="PROSITE" id="PS50051"/>
    </source>
</evidence>
<feature type="domain" description="MCM C-terminal AAA(+) ATPase" evidence="4">
    <location>
        <begin position="293"/>
        <end position="351"/>
    </location>
</feature>
<dbReference type="InterPro" id="IPR000523">
    <property type="entry name" value="Mg_chelatse_chII-like_cat_dom"/>
</dbReference>
<dbReference type="InterPro" id="IPR025158">
    <property type="entry name" value="Mg_chelat-rel_C"/>
</dbReference>
<dbReference type="SUPFAM" id="SSF54211">
    <property type="entry name" value="Ribosomal protein S5 domain 2-like"/>
    <property type="match status" value="1"/>
</dbReference>
<comment type="similarity">
    <text evidence="1">Belongs to the Mg-chelatase subunits D/I family. ComM subfamily.</text>
</comment>
<dbReference type="SMART" id="SM00382">
    <property type="entry name" value="AAA"/>
    <property type="match status" value="1"/>
</dbReference>
<dbReference type="InterPro" id="IPR045006">
    <property type="entry name" value="CHLI-like"/>
</dbReference>
<dbReference type="GO" id="GO:0005524">
    <property type="term" value="F:ATP binding"/>
    <property type="evidence" value="ECO:0007669"/>
    <property type="project" value="UniProtKB-KW"/>
</dbReference>
<proteinExistence type="inferred from homology"/>
<dbReference type="InterPro" id="IPR014721">
    <property type="entry name" value="Ribsml_uS5_D2-typ_fold_subgr"/>
</dbReference>
<dbReference type="InterPro" id="IPR027417">
    <property type="entry name" value="P-loop_NTPase"/>
</dbReference>
<evidence type="ECO:0000256" key="1">
    <source>
        <dbReference type="ARBA" id="ARBA00006354"/>
    </source>
</evidence>
<sequence length="512" mass="54957">MLARIFTIALEGVAARLVEVEVDLSNGLPALNMVGLPEATVRESKDRVRSALKNGGWMVPAKRVTINFAPADLPKSGSLYDLPVAVGLLTAMGVLEREASQNRLILGELALDGRIKPVPGCMPAAILAQKSDYDEIILPQENGQEASLVKGVRVIPVANLAELVGHLSGAFPIQAMVEAQASALQAQQSIKVDFAEIKGQEQAKRAMEVVAAGGHNLLMNGPPGSGKSMLASALPSILPPLSSQEMLEVSAVHSVAGHLSRENPYVAIRPYRSPHHNASAVALVVGGSTPRPGEVSLAHRGVLFLDELTEFPRQVLEALREPMESGDVTISRASQSAHFPARFQLIAACNPCPCGHLGDANNRCICTPVQIDRYQSRLSGPLLDRIDLHLEVPAVDLAALAKEGDAECSLDIRQRVVAARGRQQQRQGEGVLNSMLSGRELEQHASLADSSRQLLLQASKSLGFSARAFHRIQRVARTLADLDDHADIQTHHIAESIQYRTTLREKRASSVG</sequence>
<dbReference type="PROSITE" id="PS50051">
    <property type="entry name" value="MCM_2"/>
    <property type="match status" value="1"/>
</dbReference>
<dbReference type="Pfam" id="PF13335">
    <property type="entry name" value="Mg_chelatase_C"/>
    <property type="match status" value="1"/>
</dbReference>
<dbReference type="SUPFAM" id="SSF52540">
    <property type="entry name" value="P-loop containing nucleoside triphosphate hydrolases"/>
    <property type="match status" value="1"/>
</dbReference>
<dbReference type="InterPro" id="IPR020568">
    <property type="entry name" value="Ribosomal_Su5_D2-typ_SF"/>
</dbReference>
<reference evidence="5" key="1">
    <citation type="submission" date="2015-04" db="EMBL/GenBank/DDBJ databases">
        <authorList>
            <person name="Syromyatnikov M.Y."/>
            <person name="Popov V.N."/>
        </authorList>
    </citation>
    <scope>NUCLEOTIDE SEQUENCE</scope>
    <source>
        <strain evidence="5">MO-1</strain>
    </source>
</reference>
<evidence type="ECO:0000256" key="2">
    <source>
        <dbReference type="ARBA" id="ARBA00022741"/>
    </source>
</evidence>
<dbReference type="InterPro" id="IPR004482">
    <property type="entry name" value="Mg_chelat-rel"/>
</dbReference>
<protein>
    <recommendedName>
        <fullName evidence="4">MCM C-terminal AAA(+) ATPase domain-containing protein</fullName>
    </recommendedName>
</protein>
<dbReference type="Gene3D" id="3.40.50.300">
    <property type="entry name" value="P-loop containing nucleotide triphosphate hydrolases"/>
    <property type="match status" value="1"/>
</dbReference>
<dbReference type="InterPro" id="IPR001208">
    <property type="entry name" value="MCM_dom"/>
</dbReference>
<dbReference type="AlphaFoldDB" id="A0A1S7LJA4"/>
<accession>A0A1S7LJA4</accession>
<dbReference type="GO" id="GO:0003677">
    <property type="term" value="F:DNA binding"/>
    <property type="evidence" value="ECO:0007669"/>
    <property type="project" value="InterPro"/>
</dbReference>
<dbReference type="NCBIfam" id="TIGR00368">
    <property type="entry name" value="YifB family Mg chelatase-like AAA ATPase"/>
    <property type="match status" value="1"/>
</dbReference>
<dbReference type="InterPro" id="IPR003593">
    <property type="entry name" value="AAA+_ATPase"/>
</dbReference>
<gene>
    <name evidence="5" type="ORF">MAGMO_2541</name>
</gene>
<organism evidence="5">
    <name type="scientific">Magnetococcus massalia (strain MO-1)</name>
    <dbReference type="NCBI Taxonomy" id="451514"/>
    <lineage>
        <taxon>Bacteria</taxon>
        <taxon>Pseudomonadati</taxon>
        <taxon>Pseudomonadota</taxon>
        <taxon>Magnetococcia</taxon>
        <taxon>Magnetococcales</taxon>
        <taxon>Magnetococcaceae</taxon>
        <taxon>Magnetococcus</taxon>
    </lineage>
</organism>
<dbReference type="Pfam" id="PF01078">
    <property type="entry name" value="Mg_chelatase"/>
    <property type="match status" value="1"/>
</dbReference>